<accession>A0A9W9CXG9</accession>
<evidence type="ECO:0000256" key="1">
    <source>
        <dbReference type="SAM" id="SignalP"/>
    </source>
</evidence>
<evidence type="ECO:0000313" key="2">
    <source>
        <dbReference type="EMBL" id="KAJ4391146.1"/>
    </source>
</evidence>
<protein>
    <submittedName>
        <fullName evidence="2">Uncharacterized protein</fullName>
    </submittedName>
</protein>
<feature type="chain" id="PRO_5040951697" evidence="1">
    <location>
        <begin position="22"/>
        <end position="103"/>
    </location>
</feature>
<dbReference type="Proteomes" id="UP001140453">
    <property type="component" value="Unassembled WGS sequence"/>
</dbReference>
<keyword evidence="3" id="KW-1185">Reference proteome</keyword>
<reference evidence="2" key="1">
    <citation type="submission" date="2022-10" db="EMBL/GenBank/DDBJ databases">
        <title>Tapping the CABI collections for fungal endophytes: first genome assemblies for Collariella, Neodidymelliopsis, Ascochyta clinopodiicola, Didymella pomorum, Didymosphaeria variabile, Neocosmospora piperis and Neocucurbitaria cava.</title>
        <authorList>
            <person name="Hill R."/>
        </authorList>
    </citation>
    <scope>NUCLEOTIDE SEQUENCE</scope>
    <source>
        <strain evidence="2">IMI 355082</strain>
    </source>
</reference>
<name>A0A9W9CXG9_9PEZI</name>
<organism evidence="2 3">
    <name type="scientific">Gnomoniopsis smithogilvyi</name>
    <dbReference type="NCBI Taxonomy" id="1191159"/>
    <lineage>
        <taxon>Eukaryota</taxon>
        <taxon>Fungi</taxon>
        <taxon>Dikarya</taxon>
        <taxon>Ascomycota</taxon>
        <taxon>Pezizomycotina</taxon>
        <taxon>Sordariomycetes</taxon>
        <taxon>Sordariomycetidae</taxon>
        <taxon>Diaporthales</taxon>
        <taxon>Gnomoniaceae</taxon>
        <taxon>Gnomoniopsis</taxon>
    </lineage>
</organism>
<feature type="signal peptide" evidence="1">
    <location>
        <begin position="1"/>
        <end position="21"/>
    </location>
</feature>
<proteinExistence type="predicted"/>
<dbReference type="AlphaFoldDB" id="A0A9W9CXG9"/>
<keyword evidence="1" id="KW-0732">Signal</keyword>
<dbReference type="EMBL" id="JAPEVB010000003">
    <property type="protein sequence ID" value="KAJ4391146.1"/>
    <property type="molecule type" value="Genomic_DNA"/>
</dbReference>
<sequence>MQIQALHFIALFLAAAPLATARCNGDDIDNVCLGPCLNWCFDTNPGAARSIIDGCVTTVCDTCENFCPDNSSEHQARQYQVAICFKRLFFLDARQLLQSQYLP</sequence>
<comment type="caution">
    <text evidence="2">The sequence shown here is derived from an EMBL/GenBank/DDBJ whole genome shotgun (WGS) entry which is preliminary data.</text>
</comment>
<gene>
    <name evidence="2" type="ORF">N0V93_004761</name>
</gene>
<evidence type="ECO:0000313" key="3">
    <source>
        <dbReference type="Proteomes" id="UP001140453"/>
    </source>
</evidence>